<accession>A0ABT9W3J0</accession>
<evidence type="ECO:0000256" key="4">
    <source>
        <dbReference type="SAM" id="Coils"/>
    </source>
</evidence>
<dbReference type="GO" id="GO:0004527">
    <property type="term" value="F:exonuclease activity"/>
    <property type="evidence" value="ECO:0007669"/>
    <property type="project" value="UniProtKB-KW"/>
</dbReference>
<dbReference type="InterPro" id="IPR027417">
    <property type="entry name" value="P-loop_NTPase"/>
</dbReference>
<dbReference type="SUPFAM" id="SSF52540">
    <property type="entry name" value="P-loop containing nucleoside triphosphate hydrolases"/>
    <property type="match status" value="1"/>
</dbReference>
<feature type="compositionally biased region" description="Basic and acidic residues" evidence="5">
    <location>
        <begin position="835"/>
        <end position="852"/>
    </location>
</feature>
<evidence type="ECO:0000313" key="6">
    <source>
        <dbReference type="EMBL" id="MDQ0167415.1"/>
    </source>
</evidence>
<proteinExistence type="inferred from homology"/>
<dbReference type="Gene3D" id="3.40.50.300">
    <property type="entry name" value="P-loop containing nucleotide triphosphate hydrolases"/>
    <property type="match status" value="2"/>
</dbReference>
<keyword evidence="4" id="KW-0175">Coiled coil</keyword>
<keyword evidence="6" id="KW-0540">Nuclease</keyword>
<reference evidence="6 7" key="1">
    <citation type="submission" date="2023-07" db="EMBL/GenBank/DDBJ databases">
        <title>Genomic Encyclopedia of Type Strains, Phase IV (KMG-IV): sequencing the most valuable type-strain genomes for metagenomic binning, comparative biology and taxonomic classification.</title>
        <authorList>
            <person name="Goeker M."/>
        </authorList>
    </citation>
    <scope>NUCLEOTIDE SEQUENCE [LARGE SCALE GENOMIC DNA]</scope>
    <source>
        <strain evidence="6 7">DSM 12751</strain>
    </source>
</reference>
<keyword evidence="7" id="KW-1185">Reference proteome</keyword>
<comment type="similarity">
    <text evidence="1">Belongs to the SMC family. SbcC subfamily.</text>
</comment>
<name>A0ABT9W3J0_9BACI</name>
<comment type="caution">
    <text evidence="6">The sequence shown here is derived from an EMBL/GenBank/DDBJ whole genome shotgun (WGS) entry which is preliminary data.</text>
</comment>
<dbReference type="PANTHER" id="PTHR32114">
    <property type="entry name" value="ABC TRANSPORTER ABCH.3"/>
    <property type="match status" value="1"/>
</dbReference>
<dbReference type="PANTHER" id="PTHR32114:SF2">
    <property type="entry name" value="ABC TRANSPORTER ABCH.3"/>
    <property type="match status" value="1"/>
</dbReference>
<organism evidence="6 7">
    <name type="scientific">Caldalkalibacillus horti</name>
    <dbReference type="NCBI Taxonomy" id="77523"/>
    <lineage>
        <taxon>Bacteria</taxon>
        <taxon>Bacillati</taxon>
        <taxon>Bacillota</taxon>
        <taxon>Bacilli</taxon>
        <taxon>Bacillales</taxon>
        <taxon>Bacillaceae</taxon>
        <taxon>Caldalkalibacillus</taxon>
    </lineage>
</organism>
<sequence>MRPIHLSVAGLHSFREKQIVDFQVLCEGGVFGIFGPTGSGKSSLLDAMTLALYGKVERASNQIQGIINHAEKEVHVSFTFELGQGKLTERYCVERSYKKAGELSVRSAATRLLQVNLDSNETVVLADKVNDIQEKLHELIGLTFDDFSRAVVLPQGKFAEFLSLKGVERRQMLQRLFHLEQYGDQLNERLKHRVTSAKNRLNEILAEQQGVGEASKEALEQAEKHVQDVLKRIKQLSEQRNTFLQEFERLKSFRDWQEQLEKVEKGLEQLYQDEEEIHRVEEQLNRGLAAQQLKPYIEEYEIAGQTVEKWKAKKQVAQSDQDHAAREEAKHTELYEKLSKAKEEQQPLLLERRQLLRQGQELQRELGVKEKEKQELVQDELRVQEKRKAVQGEYEKQSKLLQLAKEKQKVIKEQMAGKNLPFEEKQAIQAGYQEFLKIAQVQQQLDGIQEEWAVGQKAIEELEAEHAQSILEQEQHLKKVGVAIKEIGEFEGRLKQLVAIGEMALGGKQQQMKQMEQKIEHVLAKEWMEQLVSGLQNGEACPICGSHTHPHPAEFGKEDIQVLRDRLAYEVSQQNQIRDYTQQARLVHHQFIELEEQLSSISFVKLEDVDDRANASNDVKGWNDEHGANDLGGVKKINLEIAATATSLKENVEDETVDLELFSTELAKSERFLRATKELVRLGREKAPSWNDAKMKSEAAKTGLKGLEAKQKSLMDKVQTMEQSWSSTFAKLELDKVEEQANRARELEGELYELQQRLDKSVPFIENTENGISELQQELNQIELRAGEQASLHKQLDQQITQMKQKLQELVGEQSIESLLVQAEKQLEELSESEGQARRQLEEARKARSKAENEFSVAQASLEQGEQRLEKAEKQLVEQLGESSFDKWQEAKEALVEKETLGEWKKRVDQYNEQVKELVKEKQSYLKKLGTNRISEEEWQDVLAKKQQLEQEYVQLVGQRGAAQKEYEAIKEKHMRFMQLEEERALVQHRVEQYGKLQSVFRGNSFVEYLAEEQLVYVCQDASSHLGRLTRQRYALEVDSQGGFVIRDDANGGVRRPVSTLSGGETFLTSLSLALALSAQIQLRGQYPLQFFFLDEGFGTLDPELLDGVVGALESLHLQQLAVGVISHVPELKERLPRKLVVTPAEFSGKGSSIHLETL</sequence>
<protein>
    <recommendedName>
        <fullName evidence="3">Nuclease SbcCD subunit C</fullName>
    </recommendedName>
</protein>
<feature type="coiled-coil region" evidence="4">
    <location>
        <begin position="187"/>
        <end position="273"/>
    </location>
</feature>
<dbReference type="Proteomes" id="UP001235840">
    <property type="component" value="Unassembled WGS sequence"/>
</dbReference>
<keyword evidence="6" id="KW-0269">Exonuclease</keyword>
<feature type="region of interest" description="Disordered" evidence="5">
    <location>
        <begin position="831"/>
        <end position="852"/>
    </location>
</feature>
<evidence type="ECO:0000256" key="5">
    <source>
        <dbReference type="SAM" id="MobiDB-lite"/>
    </source>
</evidence>
<comment type="subunit">
    <text evidence="2">Heterodimer of SbcC and SbcD.</text>
</comment>
<keyword evidence="6" id="KW-0378">Hydrolase</keyword>
<gene>
    <name evidence="6" type="ORF">J2S11_003340</name>
</gene>
<dbReference type="Pfam" id="PF13558">
    <property type="entry name" value="SbcC_Walker_B"/>
    <property type="match status" value="1"/>
</dbReference>
<evidence type="ECO:0000256" key="3">
    <source>
        <dbReference type="ARBA" id="ARBA00013368"/>
    </source>
</evidence>
<evidence type="ECO:0000256" key="2">
    <source>
        <dbReference type="ARBA" id="ARBA00011322"/>
    </source>
</evidence>
<evidence type="ECO:0000313" key="7">
    <source>
        <dbReference type="Proteomes" id="UP001235840"/>
    </source>
</evidence>
<evidence type="ECO:0000256" key="1">
    <source>
        <dbReference type="ARBA" id="ARBA00006930"/>
    </source>
</evidence>
<dbReference type="Pfam" id="PF13555">
    <property type="entry name" value="AAA_29"/>
    <property type="match status" value="1"/>
</dbReference>
<feature type="coiled-coil region" evidence="4">
    <location>
        <begin position="324"/>
        <end position="389"/>
    </location>
</feature>
<dbReference type="RefSeq" id="WP_307396310.1">
    <property type="nucleotide sequence ID" value="NZ_BAAADK010000002.1"/>
</dbReference>
<dbReference type="EMBL" id="JAUSTY010000015">
    <property type="protein sequence ID" value="MDQ0167415.1"/>
    <property type="molecule type" value="Genomic_DNA"/>
</dbReference>